<dbReference type="Pfam" id="PF00072">
    <property type="entry name" value="Response_reg"/>
    <property type="match status" value="1"/>
</dbReference>
<name>A0A151KTR9_9VIBR</name>
<dbReference type="PANTHER" id="PTHR48111">
    <property type="entry name" value="REGULATOR OF RPOS"/>
    <property type="match status" value="1"/>
</dbReference>
<dbReference type="InterPro" id="IPR016032">
    <property type="entry name" value="Sig_transdc_resp-reg_C-effctor"/>
</dbReference>
<evidence type="ECO:0008006" key="14">
    <source>
        <dbReference type="Google" id="ProtNLM"/>
    </source>
</evidence>
<keyword evidence="6 9" id="KW-0238">DNA-binding</keyword>
<dbReference type="SUPFAM" id="SSF46894">
    <property type="entry name" value="C-terminal effector domain of the bipartite response regulators"/>
    <property type="match status" value="1"/>
</dbReference>
<dbReference type="Gene3D" id="1.10.10.10">
    <property type="entry name" value="Winged helix-like DNA-binding domain superfamily/Winged helix DNA-binding domain"/>
    <property type="match status" value="1"/>
</dbReference>
<keyword evidence="3 8" id="KW-0597">Phosphoprotein</keyword>
<accession>A0A151KTR9</accession>
<evidence type="ECO:0000256" key="9">
    <source>
        <dbReference type="PROSITE-ProRule" id="PRU01091"/>
    </source>
</evidence>
<evidence type="ECO:0000259" key="10">
    <source>
        <dbReference type="PROSITE" id="PS50110"/>
    </source>
</evidence>
<evidence type="ECO:0000256" key="2">
    <source>
        <dbReference type="ARBA" id="ARBA00022490"/>
    </source>
</evidence>
<dbReference type="InterPro" id="IPR011006">
    <property type="entry name" value="CheY-like_superfamily"/>
</dbReference>
<dbReference type="GO" id="GO:0000976">
    <property type="term" value="F:transcription cis-regulatory region binding"/>
    <property type="evidence" value="ECO:0007669"/>
    <property type="project" value="TreeGrafter"/>
</dbReference>
<keyword evidence="2" id="KW-0963">Cytoplasm</keyword>
<comment type="subcellular location">
    <subcellularLocation>
        <location evidence="1">Cytoplasm</location>
    </subcellularLocation>
</comment>
<gene>
    <name evidence="12" type="ORF">ATY37_20415</name>
</gene>
<protein>
    <recommendedName>
        <fullName evidence="14">Two-component system response regulator</fullName>
    </recommendedName>
</protein>
<dbReference type="SUPFAM" id="SSF52172">
    <property type="entry name" value="CheY-like"/>
    <property type="match status" value="1"/>
</dbReference>
<organism evidence="12 13">
    <name type="scientific">Vibrio cidicii</name>
    <dbReference type="NCBI Taxonomy" id="1763883"/>
    <lineage>
        <taxon>Bacteria</taxon>
        <taxon>Pseudomonadati</taxon>
        <taxon>Pseudomonadota</taxon>
        <taxon>Gammaproteobacteria</taxon>
        <taxon>Vibrionales</taxon>
        <taxon>Vibrionaceae</taxon>
        <taxon>Vibrio</taxon>
    </lineage>
</organism>
<dbReference type="PANTHER" id="PTHR48111:SF47">
    <property type="entry name" value="TRANSCRIPTIONAL REGULATORY PROTEIN RSTA"/>
    <property type="match status" value="1"/>
</dbReference>
<dbReference type="SMART" id="SM00448">
    <property type="entry name" value="REC"/>
    <property type="match status" value="1"/>
</dbReference>
<feature type="domain" description="Response regulatory" evidence="10">
    <location>
        <begin position="7"/>
        <end position="120"/>
    </location>
</feature>
<feature type="DNA-binding region" description="OmpR/PhoB-type" evidence="9">
    <location>
        <begin position="148"/>
        <end position="247"/>
    </location>
</feature>
<dbReference type="PROSITE" id="PS50110">
    <property type="entry name" value="RESPONSE_REGULATORY"/>
    <property type="match status" value="1"/>
</dbReference>
<dbReference type="InterPro" id="IPR001867">
    <property type="entry name" value="OmpR/PhoB-type_DNA-bd"/>
</dbReference>
<dbReference type="Gene3D" id="3.40.50.2300">
    <property type="match status" value="1"/>
</dbReference>
<evidence type="ECO:0000313" key="12">
    <source>
        <dbReference type="EMBL" id="KYN83039.1"/>
    </source>
</evidence>
<comment type="caution">
    <text evidence="12">The sequence shown here is derived from an EMBL/GenBank/DDBJ whole genome shotgun (WGS) entry which is preliminary data.</text>
</comment>
<dbReference type="AlphaFoldDB" id="A0A151KTR9"/>
<dbReference type="RefSeq" id="WP_061897929.1">
    <property type="nucleotide sequence ID" value="NZ_CAXYEW010000041.1"/>
</dbReference>
<evidence type="ECO:0000256" key="8">
    <source>
        <dbReference type="PROSITE-ProRule" id="PRU00169"/>
    </source>
</evidence>
<evidence type="ECO:0000313" key="13">
    <source>
        <dbReference type="Proteomes" id="UP000075346"/>
    </source>
</evidence>
<dbReference type="InterPro" id="IPR036388">
    <property type="entry name" value="WH-like_DNA-bd_sf"/>
</dbReference>
<dbReference type="GO" id="GO:0000156">
    <property type="term" value="F:phosphorelay response regulator activity"/>
    <property type="evidence" value="ECO:0007669"/>
    <property type="project" value="TreeGrafter"/>
</dbReference>
<dbReference type="Pfam" id="PF00486">
    <property type="entry name" value="Trans_reg_C"/>
    <property type="match status" value="1"/>
</dbReference>
<dbReference type="EMBL" id="LOBR01000090">
    <property type="protein sequence ID" value="KYN83039.1"/>
    <property type="molecule type" value="Genomic_DNA"/>
</dbReference>
<evidence type="ECO:0000259" key="11">
    <source>
        <dbReference type="PROSITE" id="PS51755"/>
    </source>
</evidence>
<dbReference type="SMART" id="SM00862">
    <property type="entry name" value="Trans_reg_C"/>
    <property type="match status" value="1"/>
</dbReference>
<dbReference type="PROSITE" id="PS51755">
    <property type="entry name" value="OMPR_PHOB"/>
    <property type="match status" value="1"/>
</dbReference>
<dbReference type="InterPro" id="IPR001789">
    <property type="entry name" value="Sig_transdc_resp-reg_receiver"/>
</dbReference>
<feature type="domain" description="OmpR/PhoB-type" evidence="11">
    <location>
        <begin position="148"/>
        <end position="247"/>
    </location>
</feature>
<dbReference type="Proteomes" id="UP000075346">
    <property type="component" value="Unassembled WGS sequence"/>
</dbReference>
<dbReference type="GO" id="GO:0032993">
    <property type="term" value="C:protein-DNA complex"/>
    <property type="evidence" value="ECO:0007669"/>
    <property type="project" value="TreeGrafter"/>
</dbReference>
<evidence type="ECO:0000256" key="3">
    <source>
        <dbReference type="ARBA" id="ARBA00022553"/>
    </source>
</evidence>
<evidence type="ECO:0000256" key="5">
    <source>
        <dbReference type="ARBA" id="ARBA00023015"/>
    </source>
</evidence>
<dbReference type="InterPro" id="IPR039420">
    <property type="entry name" value="WalR-like"/>
</dbReference>
<evidence type="ECO:0000256" key="6">
    <source>
        <dbReference type="ARBA" id="ARBA00023125"/>
    </source>
</evidence>
<evidence type="ECO:0000256" key="7">
    <source>
        <dbReference type="ARBA" id="ARBA00023163"/>
    </source>
</evidence>
<keyword evidence="4" id="KW-0902">Two-component regulatory system</keyword>
<reference evidence="13" key="1">
    <citation type="submission" date="2015-12" db="EMBL/GenBank/DDBJ databases">
        <authorList>
            <person name="Shamseldin A."/>
            <person name="Moawad H."/>
            <person name="Abd El-Rahim W.M."/>
            <person name="Sadowsky M.J."/>
        </authorList>
    </citation>
    <scope>NUCLEOTIDE SEQUENCE [LARGE SCALE GENOMIC DNA]</scope>
    <source>
        <strain evidence="13">2538-88</strain>
    </source>
</reference>
<proteinExistence type="predicted"/>
<evidence type="ECO:0000256" key="1">
    <source>
        <dbReference type="ARBA" id="ARBA00004496"/>
    </source>
</evidence>
<evidence type="ECO:0000256" key="4">
    <source>
        <dbReference type="ARBA" id="ARBA00023012"/>
    </source>
</evidence>
<sequence>MQSNGIHILLAEDDQKLGDQIERFLDKYGYRVERATDGLEAIEKIRIQQPDIVILDLMLPKADGFQVCRESRAVFSGKILMLTASEDDMDQVAGIELGADGYLIKPIHPRVLLAHLRLLERQIQLLVSKGTTLAKTFYDWQQPETTNTKQLIFGQLQIYLVQRYVSLNGETVSLTPAEFDVLVLLARNAEQVVSRDEILKTLRGIEYDGFDRSVDVKVASLRKKLMDNLSQPRKIITVRAKGYLFIPDAW</sequence>
<dbReference type="GO" id="GO:0005829">
    <property type="term" value="C:cytosol"/>
    <property type="evidence" value="ECO:0007669"/>
    <property type="project" value="TreeGrafter"/>
</dbReference>
<dbReference type="GO" id="GO:0006355">
    <property type="term" value="P:regulation of DNA-templated transcription"/>
    <property type="evidence" value="ECO:0007669"/>
    <property type="project" value="InterPro"/>
</dbReference>
<feature type="modified residue" description="4-aspartylphosphate" evidence="8">
    <location>
        <position position="56"/>
    </location>
</feature>
<keyword evidence="7" id="KW-0804">Transcription</keyword>
<dbReference type="CDD" id="cd00383">
    <property type="entry name" value="trans_reg_C"/>
    <property type="match status" value="1"/>
</dbReference>
<dbReference type="FunFam" id="1.10.10.10:FF:000099">
    <property type="entry name" value="Two-component system response regulator TorR"/>
    <property type="match status" value="1"/>
</dbReference>
<keyword evidence="5" id="KW-0805">Transcription regulation</keyword>